<dbReference type="PANTHER" id="PTHR30126">
    <property type="entry name" value="HTH-TYPE TRANSCRIPTIONAL REGULATOR"/>
    <property type="match status" value="1"/>
</dbReference>
<dbReference type="InterPro" id="IPR036390">
    <property type="entry name" value="WH_DNA-bd_sf"/>
</dbReference>
<dbReference type="EMBL" id="JBEPLM010000010">
    <property type="protein sequence ID" value="MET3595564.1"/>
    <property type="molecule type" value="Genomic_DNA"/>
</dbReference>
<name>A0ABV2HY68_9HYPH</name>
<accession>A0ABV2HY68</accession>
<protein>
    <submittedName>
        <fullName evidence="6">DNA-binding transcriptional LysR family regulator</fullName>
    </submittedName>
</protein>
<dbReference type="InterPro" id="IPR036388">
    <property type="entry name" value="WH-like_DNA-bd_sf"/>
</dbReference>
<dbReference type="CDD" id="cd05466">
    <property type="entry name" value="PBP2_LTTR_substrate"/>
    <property type="match status" value="1"/>
</dbReference>
<dbReference type="GO" id="GO:0003677">
    <property type="term" value="F:DNA binding"/>
    <property type="evidence" value="ECO:0007669"/>
    <property type="project" value="UniProtKB-KW"/>
</dbReference>
<feature type="domain" description="HTH lysR-type" evidence="5">
    <location>
        <begin position="1"/>
        <end position="59"/>
    </location>
</feature>
<dbReference type="RefSeq" id="WP_126097777.1">
    <property type="nucleotide sequence ID" value="NZ_JBEPLM010000010.1"/>
</dbReference>
<keyword evidence="7" id="KW-1185">Reference proteome</keyword>
<proteinExistence type="inferred from homology"/>
<evidence type="ECO:0000256" key="1">
    <source>
        <dbReference type="ARBA" id="ARBA00009437"/>
    </source>
</evidence>
<dbReference type="InterPro" id="IPR000847">
    <property type="entry name" value="LysR_HTH_N"/>
</dbReference>
<dbReference type="SUPFAM" id="SSF46785">
    <property type="entry name" value="Winged helix' DNA-binding domain"/>
    <property type="match status" value="1"/>
</dbReference>
<gene>
    <name evidence="6" type="ORF">ABID26_004976</name>
</gene>
<dbReference type="PROSITE" id="PS50931">
    <property type="entry name" value="HTH_LYSR"/>
    <property type="match status" value="1"/>
</dbReference>
<dbReference type="Pfam" id="PF03466">
    <property type="entry name" value="LysR_substrate"/>
    <property type="match status" value="1"/>
</dbReference>
<sequence>MNQLNQLRTFLAVYRVGSVTKAAVQLALTQPAASGHIKALETHLKRKLFRRVGRGIAPTAAAESLARAVAPHLDGIEAALAAAAMRHDSLVGTVRLGGPIEFMTEKVLPALSGFPDMGIRIELRFGVARDLIEGVQSSELDMAIATVRIPRKMIGYDPVFRETFVLVGAPRWAALMPPAMVSRTGAAAVTGLPWLSYGPDLPIVRRYFRQVFRAEPPPEAVQVIPDLRALTDACVAGAGITVLPKYLCASYLATGSLVVMHDPSDPPSNDILLAWNRLGLRQPLNAFVRERLLQAARSW</sequence>
<evidence type="ECO:0000259" key="5">
    <source>
        <dbReference type="PROSITE" id="PS50931"/>
    </source>
</evidence>
<comment type="caution">
    <text evidence="6">The sequence shown here is derived from an EMBL/GenBank/DDBJ whole genome shotgun (WGS) entry which is preliminary data.</text>
</comment>
<dbReference type="PANTHER" id="PTHR30126:SF39">
    <property type="entry name" value="HTH-TYPE TRANSCRIPTIONAL REGULATOR CYSL"/>
    <property type="match status" value="1"/>
</dbReference>
<dbReference type="PRINTS" id="PR00039">
    <property type="entry name" value="HTHLYSR"/>
</dbReference>
<keyword evidence="3 6" id="KW-0238">DNA-binding</keyword>
<organism evidence="6 7">
    <name type="scientific">Mesorhizobium shonense</name>
    <dbReference type="NCBI Taxonomy" id="1209948"/>
    <lineage>
        <taxon>Bacteria</taxon>
        <taxon>Pseudomonadati</taxon>
        <taxon>Pseudomonadota</taxon>
        <taxon>Alphaproteobacteria</taxon>
        <taxon>Hyphomicrobiales</taxon>
        <taxon>Phyllobacteriaceae</taxon>
        <taxon>Mesorhizobium</taxon>
    </lineage>
</organism>
<evidence type="ECO:0000256" key="3">
    <source>
        <dbReference type="ARBA" id="ARBA00023125"/>
    </source>
</evidence>
<dbReference type="SUPFAM" id="SSF53850">
    <property type="entry name" value="Periplasmic binding protein-like II"/>
    <property type="match status" value="1"/>
</dbReference>
<dbReference type="Proteomes" id="UP001549036">
    <property type="component" value="Unassembled WGS sequence"/>
</dbReference>
<evidence type="ECO:0000256" key="4">
    <source>
        <dbReference type="ARBA" id="ARBA00023163"/>
    </source>
</evidence>
<evidence type="ECO:0000313" key="7">
    <source>
        <dbReference type="Proteomes" id="UP001549036"/>
    </source>
</evidence>
<dbReference type="Pfam" id="PF00126">
    <property type="entry name" value="HTH_1"/>
    <property type="match status" value="1"/>
</dbReference>
<evidence type="ECO:0000256" key="2">
    <source>
        <dbReference type="ARBA" id="ARBA00023015"/>
    </source>
</evidence>
<keyword evidence="2" id="KW-0805">Transcription regulation</keyword>
<dbReference type="InterPro" id="IPR005119">
    <property type="entry name" value="LysR_subst-bd"/>
</dbReference>
<keyword evidence="4" id="KW-0804">Transcription</keyword>
<dbReference type="Gene3D" id="1.10.10.10">
    <property type="entry name" value="Winged helix-like DNA-binding domain superfamily/Winged helix DNA-binding domain"/>
    <property type="match status" value="1"/>
</dbReference>
<reference evidence="6 7" key="1">
    <citation type="submission" date="2024-06" db="EMBL/GenBank/DDBJ databases">
        <title>Genomic Encyclopedia of Type Strains, Phase IV (KMG-IV): sequencing the most valuable type-strain genomes for metagenomic binning, comparative biology and taxonomic classification.</title>
        <authorList>
            <person name="Goeker M."/>
        </authorList>
    </citation>
    <scope>NUCLEOTIDE SEQUENCE [LARGE SCALE GENOMIC DNA]</scope>
    <source>
        <strain evidence="6 7">DSM 29846</strain>
    </source>
</reference>
<comment type="similarity">
    <text evidence="1">Belongs to the LysR transcriptional regulatory family.</text>
</comment>
<dbReference type="Gene3D" id="3.40.190.10">
    <property type="entry name" value="Periplasmic binding protein-like II"/>
    <property type="match status" value="2"/>
</dbReference>
<evidence type="ECO:0000313" key="6">
    <source>
        <dbReference type="EMBL" id="MET3595564.1"/>
    </source>
</evidence>